<evidence type="ECO:0000256" key="2">
    <source>
        <dbReference type="SAM" id="SignalP"/>
    </source>
</evidence>
<dbReference type="InterPro" id="IPR042100">
    <property type="entry name" value="Bug_dom1"/>
</dbReference>
<protein>
    <recommendedName>
        <fullName evidence="5">Tripartite tricarboxylate transporter substrate binding protein</fullName>
    </recommendedName>
</protein>
<dbReference type="Gene3D" id="3.40.190.10">
    <property type="entry name" value="Periplasmic binding protein-like II"/>
    <property type="match status" value="1"/>
</dbReference>
<gene>
    <name evidence="3" type="ORF">WQ57_16825</name>
</gene>
<evidence type="ECO:0008006" key="5">
    <source>
        <dbReference type="Google" id="ProtNLM"/>
    </source>
</evidence>
<dbReference type="Proteomes" id="UP000034166">
    <property type="component" value="Unassembled WGS sequence"/>
</dbReference>
<feature type="signal peptide" evidence="2">
    <location>
        <begin position="1"/>
        <end position="18"/>
    </location>
</feature>
<dbReference type="PANTHER" id="PTHR42928">
    <property type="entry name" value="TRICARBOXYLATE-BINDING PROTEIN"/>
    <property type="match status" value="1"/>
</dbReference>
<dbReference type="InterPro" id="IPR005064">
    <property type="entry name" value="BUG"/>
</dbReference>
<sequence>MKRKFLFLLVTFLLLVLAACSSNNSSTEATSASESKGKSSNYPEKNITLIAPYEPGGGTDRNARILAEAISKNLPNNVKMIVENRPGGSSTVGLTYLHNSKPDGYTLSVAMETGLAIKTHTDDLAYEWDSFTEIATLVSGPQLFVVKKDAPWDTAEEWLEDVKKNPGKFRAGIAGVGSIGHLALEEVKYKAGLDMITVPYDGTGPTVQGLLAGDVDGTIVASSQVDLELMKVLFNIASERTEDIDAPTLNELGLEVASDSWIGLIAPPGLPEHEKSFLQDAFKNALEDPEVIEKITAGGSQPFYNGPEEFKKIIEERYKINEQVMRSNGMIK</sequence>
<name>A0A0M2SVB6_9BACI</name>
<organism evidence="3 4">
    <name type="scientific">Mesobacillus campisalis</name>
    <dbReference type="NCBI Taxonomy" id="1408103"/>
    <lineage>
        <taxon>Bacteria</taxon>
        <taxon>Bacillati</taxon>
        <taxon>Bacillota</taxon>
        <taxon>Bacilli</taxon>
        <taxon>Bacillales</taxon>
        <taxon>Bacillaceae</taxon>
        <taxon>Mesobacillus</taxon>
    </lineage>
</organism>
<dbReference type="PIRSF" id="PIRSF017082">
    <property type="entry name" value="YflP"/>
    <property type="match status" value="1"/>
</dbReference>
<evidence type="ECO:0000256" key="1">
    <source>
        <dbReference type="ARBA" id="ARBA00006987"/>
    </source>
</evidence>
<dbReference type="SUPFAM" id="SSF53850">
    <property type="entry name" value="Periplasmic binding protein-like II"/>
    <property type="match status" value="1"/>
</dbReference>
<dbReference type="PATRIC" id="fig|1408103.3.peg.3743"/>
<dbReference type="PANTHER" id="PTHR42928:SF5">
    <property type="entry name" value="BLR1237 PROTEIN"/>
    <property type="match status" value="1"/>
</dbReference>
<dbReference type="Gene3D" id="3.40.190.150">
    <property type="entry name" value="Bordetella uptake gene, domain 1"/>
    <property type="match status" value="1"/>
</dbReference>
<dbReference type="CDD" id="cd07012">
    <property type="entry name" value="PBP2_Bug_TTT"/>
    <property type="match status" value="1"/>
</dbReference>
<dbReference type="Pfam" id="PF03401">
    <property type="entry name" value="TctC"/>
    <property type="match status" value="1"/>
</dbReference>
<evidence type="ECO:0000313" key="3">
    <source>
        <dbReference type="EMBL" id="KKK36902.1"/>
    </source>
</evidence>
<dbReference type="PROSITE" id="PS51257">
    <property type="entry name" value="PROKAR_LIPOPROTEIN"/>
    <property type="match status" value="1"/>
</dbReference>
<evidence type="ECO:0000313" key="4">
    <source>
        <dbReference type="Proteomes" id="UP000034166"/>
    </source>
</evidence>
<reference evidence="3 4" key="1">
    <citation type="submission" date="2015-04" db="EMBL/GenBank/DDBJ databases">
        <title>Taxonomic description and genome sequence of Bacillus campisalis sp. nov., a novel member of the genus Bacillus isolated from solar saltern.</title>
        <authorList>
            <person name="Mathan Kumar R."/>
            <person name="Kaur G."/>
            <person name="Kumar A."/>
            <person name="Singh N.K."/>
            <person name="Kaur N."/>
            <person name="Kumar N."/>
            <person name="Mayilraj S."/>
        </authorList>
    </citation>
    <scope>NUCLEOTIDE SEQUENCE [LARGE SCALE GENOMIC DNA]</scope>
    <source>
        <strain evidence="3 4">SA2-6</strain>
    </source>
</reference>
<dbReference type="RefSeq" id="WP_046524925.1">
    <property type="nucleotide sequence ID" value="NZ_LAYY01000020.1"/>
</dbReference>
<accession>A0A0M2SVB6</accession>
<comment type="caution">
    <text evidence="3">The sequence shown here is derived from an EMBL/GenBank/DDBJ whole genome shotgun (WGS) entry which is preliminary data.</text>
</comment>
<feature type="chain" id="PRO_5038529386" description="Tripartite tricarboxylate transporter substrate binding protein" evidence="2">
    <location>
        <begin position="19"/>
        <end position="332"/>
    </location>
</feature>
<dbReference type="OrthoDB" id="8881899at2"/>
<keyword evidence="2" id="KW-0732">Signal</keyword>
<keyword evidence="4" id="KW-1185">Reference proteome</keyword>
<proteinExistence type="inferred from homology"/>
<comment type="similarity">
    <text evidence="1">Belongs to the UPF0065 (bug) family.</text>
</comment>
<dbReference type="AlphaFoldDB" id="A0A0M2SVB6"/>
<dbReference type="EMBL" id="LAYY01000020">
    <property type="protein sequence ID" value="KKK36902.1"/>
    <property type="molecule type" value="Genomic_DNA"/>
</dbReference>